<evidence type="ECO:0000256" key="1">
    <source>
        <dbReference type="ARBA" id="ARBA00022723"/>
    </source>
</evidence>
<evidence type="ECO:0000256" key="2">
    <source>
        <dbReference type="ARBA" id="ARBA00022801"/>
    </source>
</evidence>
<reference evidence="4" key="1">
    <citation type="submission" date="2018-05" db="EMBL/GenBank/DDBJ databases">
        <authorList>
            <person name="Lanie J.A."/>
            <person name="Ng W.-L."/>
            <person name="Kazmierczak K.M."/>
            <person name="Andrzejewski T.M."/>
            <person name="Davidsen T.M."/>
            <person name="Wayne K.J."/>
            <person name="Tettelin H."/>
            <person name="Glass J.I."/>
            <person name="Rusch D."/>
            <person name="Podicherti R."/>
            <person name="Tsui H.-C.T."/>
            <person name="Winkler M.E."/>
        </authorList>
    </citation>
    <scope>NUCLEOTIDE SEQUENCE</scope>
</reference>
<dbReference type="InterPro" id="IPR000917">
    <property type="entry name" value="Sulfatase_N"/>
</dbReference>
<dbReference type="Pfam" id="PF00884">
    <property type="entry name" value="Sulfatase"/>
    <property type="match status" value="1"/>
</dbReference>
<proteinExistence type="predicted"/>
<evidence type="ECO:0000259" key="3">
    <source>
        <dbReference type="Pfam" id="PF00884"/>
    </source>
</evidence>
<evidence type="ECO:0000313" key="4">
    <source>
        <dbReference type="EMBL" id="SVD55999.1"/>
    </source>
</evidence>
<dbReference type="InterPro" id="IPR017850">
    <property type="entry name" value="Alkaline_phosphatase_core_sf"/>
</dbReference>
<dbReference type="GO" id="GO:0008484">
    <property type="term" value="F:sulfuric ester hydrolase activity"/>
    <property type="evidence" value="ECO:0007669"/>
    <property type="project" value="TreeGrafter"/>
</dbReference>
<dbReference type="EMBL" id="UINC01158446">
    <property type="protein sequence ID" value="SVD55999.1"/>
    <property type="molecule type" value="Genomic_DNA"/>
</dbReference>
<feature type="non-terminal residue" evidence="4">
    <location>
        <position position="278"/>
    </location>
</feature>
<dbReference type="AlphaFoldDB" id="A0A382WBD4"/>
<feature type="domain" description="Sulfatase N-terminal" evidence="3">
    <location>
        <begin position="1"/>
        <end position="256"/>
    </location>
</feature>
<dbReference type="PANTHER" id="PTHR45953">
    <property type="entry name" value="IDURONATE 2-SULFATASE"/>
    <property type="match status" value="1"/>
</dbReference>
<name>A0A382WBD4_9ZZZZ</name>
<organism evidence="4">
    <name type="scientific">marine metagenome</name>
    <dbReference type="NCBI Taxonomy" id="408172"/>
    <lineage>
        <taxon>unclassified sequences</taxon>
        <taxon>metagenomes</taxon>
        <taxon>ecological metagenomes</taxon>
    </lineage>
</organism>
<dbReference type="SUPFAM" id="SSF53649">
    <property type="entry name" value="Alkaline phosphatase-like"/>
    <property type="match status" value="1"/>
</dbReference>
<protein>
    <recommendedName>
        <fullName evidence="3">Sulfatase N-terminal domain-containing protein</fullName>
    </recommendedName>
</protein>
<dbReference type="GO" id="GO:0005737">
    <property type="term" value="C:cytoplasm"/>
    <property type="evidence" value="ECO:0007669"/>
    <property type="project" value="TreeGrafter"/>
</dbReference>
<dbReference type="GO" id="GO:0046872">
    <property type="term" value="F:metal ion binding"/>
    <property type="evidence" value="ECO:0007669"/>
    <property type="project" value="UniProtKB-KW"/>
</dbReference>
<gene>
    <name evidence="4" type="ORF">METZ01_LOCUS408853</name>
</gene>
<dbReference type="PANTHER" id="PTHR45953:SF1">
    <property type="entry name" value="IDURONATE 2-SULFATASE"/>
    <property type="match status" value="1"/>
</dbReference>
<dbReference type="Gene3D" id="3.40.720.10">
    <property type="entry name" value="Alkaline Phosphatase, subunit A"/>
    <property type="match status" value="1"/>
</dbReference>
<keyword evidence="2" id="KW-0378">Hydrolase</keyword>
<keyword evidence="1" id="KW-0479">Metal-binding</keyword>
<feature type="non-terminal residue" evidence="4">
    <location>
        <position position="1"/>
    </location>
</feature>
<accession>A0A382WBD4</accession>
<sequence length="278" mass="32332">YQTHGIGKMHFSPDSEKMWGFESRDLSEEGSGQDHYRDFIDQHGYDYIAATHGERSEFYYIPQPSQLPERLHHTKWVGDRTLDFLDRRDSSGPFFCWTSFIKPHPPFESPVPWNRLYRMIEMDLPYISPDNDQLLTYWNRLQNRYKYRDQGLDLNLVRVMKAAYYAAISFIDYNVGRILNQLEDEGILDETLILFTSDHGEFLGDYNCYGKRSFLDSAARIPLLVRYPTRFTPNTLCDQPVSLVDVLPTCFSVAGIEVQSQHIGTDLTQIASGKSDRD</sequence>